<reference evidence="2" key="2">
    <citation type="submission" date="2025-08" db="UniProtKB">
        <authorList>
            <consortium name="RefSeq"/>
        </authorList>
    </citation>
    <scope>IDENTIFICATION</scope>
</reference>
<evidence type="ECO:0000313" key="2">
    <source>
        <dbReference type="RefSeq" id="XP_015078324.1"/>
    </source>
</evidence>
<dbReference type="GeneID" id="107022146"/>
<sequence length="135" mass="15423">MIERHKLVLGALTVRVEEYEKMQGDTIAVMTLKDYIVLLCRDVEKLKSTNLSILFGTAEILEMLSINVSDNSEVLATNTIYVIRIDYVDVEFEAEINEEQLRVKYEAFFDYLEYIEGAMVDTSVQASLRDISIVG</sequence>
<dbReference type="RefSeq" id="XP_015078324.1">
    <property type="nucleotide sequence ID" value="XM_015222838.1"/>
</dbReference>
<dbReference type="Proteomes" id="UP000694930">
    <property type="component" value="Chromosome 6"/>
</dbReference>
<proteinExistence type="predicted"/>
<name>A0ABM1GZU4_SOLPN</name>
<evidence type="ECO:0000313" key="1">
    <source>
        <dbReference type="Proteomes" id="UP000694930"/>
    </source>
</evidence>
<accession>A0ABM1GZU4</accession>
<organism evidence="1 2">
    <name type="scientific">Solanum pennellii</name>
    <name type="common">Tomato</name>
    <name type="synonym">Lycopersicon pennellii</name>
    <dbReference type="NCBI Taxonomy" id="28526"/>
    <lineage>
        <taxon>Eukaryota</taxon>
        <taxon>Viridiplantae</taxon>
        <taxon>Streptophyta</taxon>
        <taxon>Embryophyta</taxon>
        <taxon>Tracheophyta</taxon>
        <taxon>Spermatophyta</taxon>
        <taxon>Magnoliopsida</taxon>
        <taxon>eudicotyledons</taxon>
        <taxon>Gunneridae</taxon>
        <taxon>Pentapetalae</taxon>
        <taxon>asterids</taxon>
        <taxon>lamiids</taxon>
        <taxon>Solanales</taxon>
        <taxon>Solanaceae</taxon>
        <taxon>Solanoideae</taxon>
        <taxon>Solaneae</taxon>
        <taxon>Solanum</taxon>
        <taxon>Solanum subgen. Lycopersicon</taxon>
    </lineage>
</organism>
<protein>
    <submittedName>
        <fullName evidence="2">Uncharacterized protein LOC107022146</fullName>
    </submittedName>
</protein>
<reference evidence="1" key="1">
    <citation type="journal article" date="2014" name="Nat. Genet.">
        <title>The genome of the stress-tolerant wild tomato species Solanum pennellii.</title>
        <authorList>
            <person name="Bolger A."/>
            <person name="Scossa F."/>
            <person name="Bolger M.E."/>
            <person name="Lanz C."/>
            <person name="Maumus F."/>
            <person name="Tohge T."/>
            <person name="Quesneville H."/>
            <person name="Alseekh S."/>
            <person name="Sorensen I."/>
            <person name="Lichtenstein G."/>
            <person name="Fich E.A."/>
            <person name="Conte M."/>
            <person name="Keller H."/>
            <person name="Schneeberger K."/>
            <person name="Schwacke R."/>
            <person name="Ofner I."/>
            <person name="Vrebalov J."/>
            <person name="Xu Y."/>
            <person name="Osorio S."/>
            <person name="Aflitos S.A."/>
            <person name="Schijlen E."/>
            <person name="Jimenez-Gomez J.M."/>
            <person name="Ryngajllo M."/>
            <person name="Kimura S."/>
            <person name="Kumar R."/>
            <person name="Koenig D."/>
            <person name="Headland L.R."/>
            <person name="Maloof J.N."/>
            <person name="Sinha N."/>
            <person name="van Ham R.C."/>
            <person name="Lankhorst R.K."/>
            <person name="Mao L."/>
            <person name="Vogel A."/>
            <person name="Arsova B."/>
            <person name="Panstruga R."/>
            <person name="Fei Z."/>
            <person name="Rose J.K."/>
            <person name="Zamir D."/>
            <person name="Carrari F."/>
            <person name="Giovannoni J.J."/>
            <person name="Weigel D."/>
            <person name="Usadel B."/>
            <person name="Fernie A.R."/>
        </authorList>
    </citation>
    <scope>NUCLEOTIDE SEQUENCE [LARGE SCALE GENOMIC DNA]</scope>
    <source>
        <strain evidence="1">cv. LA0716</strain>
    </source>
</reference>
<gene>
    <name evidence="2" type="primary">LOC107022146</name>
</gene>
<keyword evidence="1" id="KW-1185">Reference proteome</keyword>